<protein>
    <submittedName>
        <fullName evidence="3">Cobalamin synthesis protein P47K</fullName>
    </submittedName>
</protein>
<dbReference type="RefSeq" id="WP_189930849.1">
    <property type="nucleotide sequence ID" value="NZ_BNCD01000005.1"/>
</dbReference>
<dbReference type="InterPro" id="IPR027417">
    <property type="entry name" value="P-loop_NTPase"/>
</dbReference>
<dbReference type="Proteomes" id="UP000603708">
    <property type="component" value="Unassembled WGS sequence"/>
</dbReference>
<dbReference type="AlphaFoldDB" id="A0A919G305"/>
<dbReference type="Gene3D" id="3.40.50.300">
    <property type="entry name" value="P-loop containing nucleotide triphosphate hydrolases"/>
    <property type="match status" value="1"/>
</dbReference>
<reference evidence="3" key="2">
    <citation type="submission" date="2020-09" db="EMBL/GenBank/DDBJ databases">
        <authorList>
            <person name="Sun Q."/>
            <person name="Ohkuma M."/>
        </authorList>
    </citation>
    <scope>NUCLEOTIDE SEQUENCE</scope>
    <source>
        <strain evidence="3">JCM 5069</strain>
    </source>
</reference>
<dbReference type="EMBL" id="BNCD01000005">
    <property type="protein sequence ID" value="GHH76709.1"/>
    <property type="molecule type" value="Genomic_DNA"/>
</dbReference>
<gene>
    <name evidence="3" type="ORF">GCM10018793_23070</name>
</gene>
<organism evidence="3 4">
    <name type="scientific">Streptomyces sulfonofaciens</name>
    <dbReference type="NCBI Taxonomy" id="68272"/>
    <lineage>
        <taxon>Bacteria</taxon>
        <taxon>Bacillati</taxon>
        <taxon>Actinomycetota</taxon>
        <taxon>Actinomycetes</taxon>
        <taxon>Kitasatosporales</taxon>
        <taxon>Streptomycetaceae</taxon>
        <taxon>Streptomyces</taxon>
    </lineage>
</organism>
<reference evidence="3" key="1">
    <citation type="journal article" date="2014" name="Int. J. Syst. Evol. Microbiol.">
        <title>Complete genome sequence of Corynebacterium casei LMG S-19264T (=DSM 44701T), isolated from a smear-ripened cheese.</title>
        <authorList>
            <consortium name="US DOE Joint Genome Institute (JGI-PGF)"/>
            <person name="Walter F."/>
            <person name="Albersmeier A."/>
            <person name="Kalinowski J."/>
            <person name="Ruckert C."/>
        </authorList>
    </citation>
    <scope>NUCLEOTIDE SEQUENCE</scope>
    <source>
        <strain evidence="3">JCM 5069</strain>
    </source>
</reference>
<name>A0A919G305_9ACTN</name>
<dbReference type="Pfam" id="PF02492">
    <property type="entry name" value="cobW"/>
    <property type="match status" value="1"/>
</dbReference>
<sequence>MTTAPQDPGSPESPPRFVFAALGGFLGAGKTTLLTAVARLLGARGRRVAVITNDQGEELVDTAVARSSAEVVAEVTGGCFCCRFEDLTEVTTQAVARGADVVLAEAVGSCTDLQATVVRPLLREYGPLVRVAPLVTVVDPARFTALPGTGDADLAYLFDRQLAEADLIALNKADVTAPRALQAVRAALSGLHPATPVHTCSALTGAGLDALARLLAGAADPGPLPGRGSDLDVDYDRYAAAEALLAWLNHTVVVSGAPAFSSAHWARVLLTSLAARDWLVGHAKVHLEDPEGRSTQVGVTGQGRRPFVGTDGGAMARARVRINARVACEPGRLDAAVRAAVRAADLATGASSAAATAPASFRPGYPRPTHRLPGAPART</sequence>
<comment type="caution">
    <text evidence="3">The sequence shown here is derived from an EMBL/GenBank/DDBJ whole genome shotgun (WGS) entry which is preliminary data.</text>
</comment>
<feature type="region of interest" description="Disordered" evidence="1">
    <location>
        <begin position="291"/>
        <end position="310"/>
    </location>
</feature>
<evidence type="ECO:0000259" key="2">
    <source>
        <dbReference type="Pfam" id="PF02492"/>
    </source>
</evidence>
<proteinExistence type="predicted"/>
<evidence type="ECO:0000256" key="1">
    <source>
        <dbReference type="SAM" id="MobiDB-lite"/>
    </source>
</evidence>
<evidence type="ECO:0000313" key="4">
    <source>
        <dbReference type="Proteomes" id="UP000603708"/>
    </source>
</evidence>
<dbReference type="SUPFAM" id="SSF52540">
    <property type="entry name" value="P-loop containing nucleoside triphosphate hydrolases"/>
    <property type="match status" value="1"/>
</dbReference>
<feature type="region of interest" description="Disordered" evidence="1">
    <location>
        <begin position="352"/>
        <end position="379"/>
    </location>
</feature>
<keyword evidence="4" id="KW-1185">Reference proteome</keyword>
<evidence type="ECO:0000313" key="3">
    <source>
        <dbReference type="EMBL" id="GHH76709.1"/>
    </source>
</evidence>
<dbReference type="InterPro" id="IPR003495">
    <property type="entry name" value="CobW/HypB/UreG_nucleotide-bd"/>
</dbReference>
<dbReference type="GO" id="GO:0005737">
    <property type="term" value="C:cytoplasm"/>
    <property type="evidence" value="ECO:0007669"/>
    <property type="project" value="TreeGrafter"/>
</dbReference>
<dbReference type="InterPro" id="IPR051316">
    <property type="entry name" value="Zinc-reg_GTPase_activator"/>
</dbReference>
<accession>A0A919G305</accession>
<dbReference type="PANTHER" id="PTHR13748:SF62">
    <property type="entry name" value="COBW DOMAIN-CONTAINING PROTEIN"/>
    <property type="match status" value="1"/>
</dbReference>
<feature type="domain" description="CobW/HypB/UreG nucleotide-binding" evidence="2">
    <location>
        <begin position="21"/>
        <end position="197"/>
    </location>
</feature>
<dbReference type="PANTHER" id="PTHR13748">
    <property type="entry name" value="COBW-RELATED"/>
    <property type="match status" value="1"/>
</dbReference>